<evidence type="ECO:0000313" key="1">
    <source>
        <dbReference type="EMBL" id="GME97392.1"/>
    </source>
</evidence>
<gene>
    <name evidence="1" type="ORF">Cboi01_000459300</name>
</gene>
<reference evidence="1" key="1">
    <citation type="submission" date="2023-04" db="EMBL/GenBank/DDBJ databases">
        <title>Candida boidinii NBRC 1967.</title>
        <authorList>
            <person name="Ichikawa N."/>
            <person name="Sato H."/>
            <person name="Tonouchi N."/>
        </authorList>
    </citation>
    <scope>NUCLEOTIDE SEQUENCE</scope>
    <source>
        <strain evidence="1">NBRC 1967</strain>
    </source>
</reference>
<sequence length="262" mass="29939">MKNLKINSVIESVSGSLLEAASASLSRSGSVSGTGTGTGSTSTSPHDYITTNITDTNSNQDDTYYSNEFNDSIHTINEKNREKFSIRSIVPWLNFTHQENDIENWNRISNNEDELMSLEDKFKKDRKIKPLRPIKSYRNQIEYSNDDTYNSNENLSKNYYSTFNVSKSKVPSPSQTIKNFKFNPIQQENMYHSNHNDHQEYDDGEEDEEVSCDDQNSDDNGNDQDVDSPETEALNCFKFLSILSDEEFVTRISETERLLSLG</sequence>
<keyword evidence="2" id="KW-1185">Reference proteome</keyword>
<organism evidence="1 2">
    <name type="scientific">Candida boidinii</name>
    <name type="common">Yeast</name>
    <dbReference type="NCBI Taxonomy" id="5477"/>
    <lineage>
        <taxon>Eukaryota</taxon>
        <taxon>Fungi</taxon>
        <taxon>Dikarya</taxon>
        <taxon>Ascomycota</taxon>
        <taxon>Saccharomycotina</taxon>
        <taxon>Pichiomycetes</taxon>
        <taxon>Pichiales</taxon>
        <taxon>Pichiaceae</taxon>
        <taxon>Ogataea</taxon>
        <taxon>Ogataea/Candida clade</taxon>
    </lineage>
</organism>
<protein>
    <submittedName>
        <fullName evidence="1">Unnamed protein product</fullName>
    </submittedName>
</protein>
<name>A0ACB5TY97_CANBO</name>
<dbReference type="EMBL" id="BSXV01003034">
    <property type="protein sequence ID" value="GME97392.1"/>
    <property type="molecule type" value="Genomic_DNA"/>
</dbReference>
<dbReference type="Proteomes" id="UP001165101">
    <property type="component" value="Unassembled WGS sequence"/>
</dbReference>
<evidence type="ECO:0000313" key="2">
    <source>
        <dbReference type="Proteomes" id="UP001165101"/>
    </source>
</evidence>
<accession>A0ACB5TY97</accession>
<proteinExistence type="predicted"/>
<comment type="caution">
    <text evidence="1">The sequence shown here is derived from an EMBL/GenBank/DDBJ whole genome shotgun (WGS) entry which is preliminary data.</text>
</comment>